<comment type="pathway">
    <text evidence="2">Cell wall biogenesis; peptidoglycan biosynthesis.</text>
</comment>
<dbReference type="PRINTS" id="PR00725">
    <property type="entry name" value="DADACBPTASE1"/>
</dbReference>
<evidence type="ECO:0000313" key="19">
    <source>
        <dbReference type="Proteomes" id="UP000253759"/>
    </source>
</evidence>
<dbReference type="OrthoDB" id="9795979at2"/>
<evidence type="ECO:0000256" key="1">
    <source>
        <dbReference type="ARBA" id="ARBA00003217"/>
    </source>
</evidence>
<dbReference type="GO" id="GO:0009002">
    <property type="term" value="F:serine-type D-Ala-D-Ala carboxypeptidase activity"/>
    <property type="evidence" value="ECO:0007669"/>
    <property type="project" value="UniProtKB-EC"/>
</dbReference>
<dbReference type="GO" id="GO:0006508">
    <property type="term" value="P:proteolysis"/>
    <property type="evidence" value="ECO:0007669"/>
    <property type="project" value="UniProtKB-KW"/>
</dbReference>
<evidence type="ECO:0000313" key="18">
    <source>
        <dbReference type="EMBL" id="RDE08621.1"/>
    </source>
</evidence>
<sequence length="388" mass="41584">MVFRAFERLALAVLLLAALAGAAAAQTTFETRAPYAILMDHESGTVLFQKDADTRIEPASMAKLMTVAVVLDMVERGALSLEDQFFISENAWRTGGAPSGGSTMFAELGSQISVDDLLHSVIIQSGNDAAIALAEGIAGSEAAFAPIMNEMAEDIGLENSHFTNASGLPDPDMYVTARDLAQLGRYIIREFPDYYPVFAVADFTWNGIRQTNRNGLLDLGISVDGLKTGHTQSAGYGIVVSTTEGGRRLIAVLHGMQSTNERNEEARKLVIWGARSFERIPAYEEAAIVGYASVYGGAQSRVGLVGEGAIDIYLPRGNRRCLSASITYQAPIVPPVRAGDRLAQLNILCDDQLIQTAPLYAADSVGEGDLVRKATDALFELAFGWIGV</sequence>
<evidence type="ECO:0000256" key="4">
    <source>
        <dbReference type="ARBA" id="ARBA00012448"/>
    </source>
</evidence>
<feature type="domain" description="Peptidase S11 D-Ala-D-Ala carboxypeptidase A C-terminal" evidence="17">
    <location>
        <begin position="277"/>
        <end position="367"/>
    </location>
</feature>
<evidence type="ECO:0000256" key="7">
    <source>
        <dbReference type="ARBA" id="ARBA00022729"/>
    </source>
</evidence>
<evidence type="ECO:0000256" key="2">
    <source>
        <dbReference type="ARBA" id="ARBA00004752"/>
    </source>
</evidence>
<reference evidence="19" key="1">
    <citation type="submission" date="2018-07" db="EMBL/GenBank/DDBJ databases">
        <authorList>
            <person name="Liu B.-T."/>
            <person name="Du Z."/>
        </authorList>
    </citation>
    <scope>NUCLEOTIDE SEQUENCE [LARGE SCALE GENOMIC DNA]</scope>
    <source>
        <strain evidence="19">XYN52</strain>
    </source>
</reference>
<evidence type="ECO:0000256" key="5">
    <source>
        <dbReference type="ARBA" id="ARBA00022645"/>
    </source>
</evidence>
<feature type="active site" description="Proton acceptor" evidence="13">
    <location>
        <position position="63"/>
    </location>
</feature>
<evidence type="ECO:0000256" key="3">
    <source>
        <dbReference type="ARBA" id="ARBA00007164"/>
    </source>
</evidence>
<comment type="caution">
    <text evidence="18">The sequence shown here is derived from an EMBL/GenBank/DDBJ whole genome shotgun (WGS) entry which is preliminary data.</text>
</comment>
<dbReference type="InterPro" id="IPR001967">
    <property type="entry name" value="Peptidase_S11_N"/>
</dbReference>
<dbReference type="RefSeq" id="WP_114646169.1">
    <property type="nucleotide sequence ID" value="NZ_QQNH01000014.1"/>
</dbReference>
<evidence type="ECO:0000256" key="12">
    <source>
        <dbReference type="ARBA" id="ARBA00034000"/>
    </source>
</evidence>
<feature type="active site" evidence="13">
    <location>
        <position position="125"/>
    </location>
</feature>
<evidence type="ECO:0000256" key="14">
    <source>
        <dbReference type="PIRSR" id="PIRSR618044-2"/>
    </source>
</evidence>
<keyword evidence="10" id="KW-0573">Peptidoglycan synthesis</keyword>
<dbReference type="Proteomes" id="UP000253759">
    <property type="component" value="Unassembled WGS sequence"/>
</dbReference>
<feature type="active site" description="Acyl-ester intermediate" evidence="13">
    <location>
        <position position="60"/>
    </location>
</feature>
<keyword evidence="19" id="KW-1185">Reference proteome</keyword>
<feature type="binding site" evidence="14">
    <location>
        <position position="227"/>
    </location>
    <ligand>
        <name>substrate</name>
    </ligand>
</feature>
<dbReference type="PANTHER" id="PTHR21581">
    <property type="entry name" value="D-ALANYL-D-ALANINE CARBOXYPEPTIDASE"/>
    <property type="match status" value="1"/>
</dbReference>
<feature type="chain" id="PRO_5016819425" description="serine-type D-Ala-D-Ala carboxypeptidase" evidence="16">
    <location>
        <begin position="26"/>
        <end position="388"/>
    </location>
</feature>
<dbReference type="UniPathway" id="UPA00219"/>
<dbReference type="InterPro" id="IPR012907">
    <property type="entry name" value="Peptidase_S11_C"/>
</dbReference>
<dbReference type="Pfam" id="PF07943">
    <property type="entry name" value="PBP5_C"/>
    <property type="match status" value="1"/>
</dbReference>
<gene>
    <name evidence="18" type="ORF">DVH29_10690</name>
</gene>
<dbReference type="Pfam" id="PF00768">
    <property type="entry name" value="Peptidase_S11"/>
    <property type="match status" value="1"/>
</dbReference>
<evidence type="ECO:0000256" key="13">
    <source>
        <dbReference type="PIRSR" id="PIRSR618044-1"/>
    </source>
</evidence>
<evidence type="ECO:0000256" key="15">
    <source>
        <dbReference type="RuleBase" id="RU004016"/>
    </source>
</evidence>
<dbReference type="Gene3D" id="3.40.710.10">
    <property type="entry name" value="DD-peptidase/beta-lactamase superfamily"/>
    <property type="match status" value="1"/>
</dbReference>
<keyword evidence="8" id="KW-0378">Hydrolase</keyword>
<dbReference type="GO" id="GO:0008360">
    <property type="term" value="P:regulation of cell shape"/>
    <property type="evidence" value="ECO:0007669"/>
    <property type="project" value="UniProtKB-KW"/>
</dbReference>
<comment type="catalytic activity">
    <reaction evidence="12">
        <text>Preferential cleavage: (Ac)2-L-Lys-D-Ala-|-D-Ala. Also transpeptidation of peptidyl-alanyl moieties that are N-acyl substituents of D-alanine.</text>
        <dbReference type="EC" id="3.4.16.4"/>
    </reaction>
</comment>
<evidence type="ECO:0000256" key="6">
    <source>
        <dbReference type="ARBA" id="ARBA00022670"/>
    </source>
</evidence>
<evidence type="ECO:0000256" key="11">
    <source>
        <dbReference type="ARBA" id="ARBA00023316"/>
    </source>
</evidence>
<comment type="similarity">
    <text evidence="3 15">Belongs to the peptidase S11 family.</text>
</comment>
<evidence type="ECO:0000256" key="9">
    <source>
        <dbReference type="ARBA" id="ARBA00022960"/>
    </source>
</evidence>
<dbReference type="InterPro" id="IPR015956">
    <property type="entry name" value="Peniciliin-bd_prot_C_sf"/>
</dbReference>
<dbReference type="InterPro" id="IPR037167">
    <property type="entry name" value="Peptidase_S11_C_sf"/>
</dbReference>
<accession>A0A369W978</accession>
<dbReference type="EMBL" id="QQNH01000014">
    <property type="protein sequence ID" value="RDE08621.1"/>
    <property type="molecule type" value="Genomic_DNA"/>
</dbReference>
<dbReference type="PANTHER" id="PTHR21581:SF6">
    <property type="entry name" value="TRAFFICKING PROTEIN PARTICLE COMPLEX SUBUNIT 12"/>
    <property type="match status" value="1"/>
</dbReference>
<evidence type="ECO:0000256" key="16">
    <source>
        <dbReference type="SAM" id="SignalP"/>
    </source>
</evidence>
<dbReference type="InterPro" id="IPR018044">
    <property type="entry name" value="Peptidase_S11"/>
</dbReference>
<dbReference type="GO" id="GO:0009252">
    <property type="term" value="P:peptidoglycan biosynthetic process"/>
    <property type="evidence" value="ECO:0007669"/>
    <property type="project" value="UniProtKB-UniPathway"/>
</dbReference>
<dbReference type="EC" id="3.4.16.4" evidence="4"/>
<comment type="function">
    <text evidence="1">Removes C-terminal D-alanyl residues from sugar-peptide cell wall precursors.</text>
</comment>
<dbReference type="SUPFAM" id="SSF56601">
    <property type="entry name" value="beta-lactamase/transpeptidase-like"/>
    <property type="match status" value="1"/>
</dbReference>
<proteinExistence type="inferred from homology"/>
<feature type="signal peptide" evidence="16">
    <location>
        <begin position="1"/>
        <end position="25"/>
    </location>
</feature>
<organism evidence="18 19">
    <name type="scientific">Pelagibacterium lacus</name>
    <dbReference type="NCBI Taxonomy" id="2282655"/>
    <lineage>
        <taxon>Bacteria</taxon>
        <taxon>Pseudomonadati</taxon>
        <taxon>Pseudomonadota</taxon>
        <taxon>Alphaproteobacteria</taxon>
        <taxon>Hyphomicrobiales</taxon>
        <taxon>Devosiaceae</taxon>
        <taxon>Pelagibacterium</taxon>
    </lineage>
</organism>
<keyword evidence="11" id="KW-0961">Cell wall biogenesis/degradation</keyword>
<evidence type="ECO:0000259" key="17">
    <source>
        <dbReference type="SMART" id="SM00936"/>
    </source>
</evidence>
<dbReference type="Gene3D" id="2.60.410.10">
    <property type="entry name" value="D-Ala-D-Ala carboxypeptidase, C-terminal domain"/>
    <property type="match status" value="1"/>
</dbReference>
<keyword evidence="9" id="KW-0133">Cell shape</keyword>
<dbReference type="SMART" id="SM00936">
    <property type="entry name" value="PBP5_C"/>
    <property type="match status" value="1"/>
</dbReference>
<dbReference type="GO" id="GO:0071555">
    <property type="term" value="P:cell wall organization"/>
    <property type="evidence" value="ECO:0007669"/>
    <property type="project" value="UniProtKB-KW"/>
</dbReference>
<dbReference type="InterPro" id="IPR012338">
    <property type="entry name" value="Beta-lactam/transpept-like"/>
</dbReference>
<dbReference type="SUPFAM" id="SSF69189">
    <property type="entry name" value="Penicillin-binding protein associated domain"/>
    <property type="match status" value="1"/>
</dbReference>
<keyword evidence="5 18" id="KW-0121">Carboxypeptidase</keyword>
<keyword evidence="7 16" id="KW-0732">Signal</keyword>
<evidence type="ECO:0000256" key="8">
    <source>
        <dbReference type="ARBA" id="ARBA00022801"/>
    </source>
</evidence>
<name>A0A369W978_9HYPH</name>
<keyword evidence="6" id="KW-0645">Protease</keyword>
<protein>
    <recommendedName>
        <fullName evidence="4">serine-type D-Ala-D-Ala carboxypeptidase</fullName>
        <ecNumber evidence="4">3.4.16.4</ecNumber>
    </recommendedName>
</protein>
<dbReference type="AlphaFoldDB" id="A0A369W978"/>
<evidence type="ECO:0000256" key="10">
    <source>
        <dbReference type="ARBA" id="ARBA00022984"/>
    </source>
</evidence>